<dbReference type="GO" id="GO:0020037">
    <property type="term" value="F:heme binding"/>
    <property type="evidence" value="ECO:0007669"/>
    <property type="project" value="InterPro"/>
</dbReference>
<evidence type="ECO:0000256" key="4">
    <source>
        <dbReference type="ARBA" id="ARBA00023002"/>
    </source>
</evidence>
<dbReference type="PROSITE" id="PS00365">
    <property type="entry name" value="NIR_SIR"/>
    <property type="match status" value="1"/>
</dbReference>
<dbReference type="Proteomes" id="UP000199754">
    <property type="component" value="Chromosome"/>
</dbReference>
<dbReference type="PANTHER" id="PTHR32439:SF9">
    <property type="entry name" value="BLR3264 PROTEIN"/>
    <property type="match status" value="1"/>
</dbReference>
<evidence type="ECO:0000256" key="7">
    <source>
        <dbReference type="SAM" id="MobiDB-lite"/>
    </source>
</evidence>
<dbReference type="Pfam" id="PF03460">
    <property type="entry name" value="NIR_SIR_ferr"/>
    <property type="match status" value="1"/>
</dbReference>
<dbReference type="PANTHER" id="PTHR32439">
    <property type="entry name" value="FERREDOXIN--NITRITE REDUCTASE, CHLOROPLASTIC"/>
    <property type="match status" value="1"/>
</dbReference>
<evidence type="ECO:0000313" key="9">
    <source>
        <dbReference type="EMBL" id="ASM73580.1"/>
    </source>
</evidence>
<keyword evidence="2" id="KW-0349">Heme</keyword>
<keyword evidence="4" id="KW-0560">Oxidoreductase</keyword>
<dbReference type="SUPFAM" id="SSF56014">
    <property type="entry name" value="Nitrite and sulphite reductase 4Fe-4S domain-like"/>
    <property type="match status" value="1"/>
</dbReference>
<keyword evidence="6" id="KW-0411">Iron-sulfur</keyword>
<evidence type="ECO:0000259" key="8">
    <source>
        <dbReference type="Pfam" id="PF03460"/>
    </source>
</evidence>
<accession>A0A221K3Y8</accession>
<dbReference type="GO" id="GO:0016491">
    <property type="term" value="F:oxidoreductase activity"/>
    <property type="evidence" value="ECO:0007669"/>
    <property type="project" value="UniProtKB-KW"/>
</dbReference>
<dbReference type="RefSeq" id="WP_089421346.1">
    <property type="nucleotide sequence ID" value="NZ_CP022415.1"/>
</dbReference>
<gene>
    <name evidence="9" type="ORF">SULPSESMR1_02789</name>
</gene>
<dbReference type="InterPro" id="IPR006066">
    <property type="entry name" value="NO2/SO3_Rdtase_FeS/sirohaem_BS"/>
</dbReference>
<keyword evidence="10" id="KW-1185">Reference proteome</keyword>
<dbReference type="AlphaFoldDB" id="A0A221K3Y8"/>
<dbReference type="Gene3D" id="3.30.413.10">
    <property type="entry name" value="Sulfite Reductase Hemoprotein, domain 1"/>
    <property type="match status" value="2"/>
</dbReference>
<evidence type="ECO:0000256" key="6">
    <source>
        <dbReference type="ARBA" id="ARBA00023014"/>
    </source>
</evidence>
<keyword evidence="3" id="KW-0479">Metal-binding</keyword>
<reference evidence="9 10" key="1">
    <citation type="submission" date="2017-07" db="EMBL/GenBank/DDBJ databases">
        <title>Genome Sequence of Sulfitobacter pseudonitzschiae Strain SMR1 Isolated from a culture of the Diatom Skeletonema marinoi.</title>
        <authorList>
            <person name="Topel M."/>
            <person name="Pinder M.I.M."/>
            <person name="Johansson O.N."/>
            <person name="Kourtchenko O."/>
            <person name="Godhe A."/>
            <person name="Clarke A.K."/>
        </authorList>
    </citation>
    <scope>NUCLEOTIDE SEQUENCE [LARGE SCALE GENOMIC DNA]</scope>
    <source>
        <strain evidence="9 10">SMR1</strain>
    </source>
</reference>
<dbReference type="OrthoDB" id="7459360at2"/>
<evidence type="ECO:0000313" key="10">
    <source>
        <dbReference type="Proteomes" id="UP000199754"/>
    </source>
</evidence>
<dbReference type="Gene3D" id="3.90.480.10">
    <property type="entry name" value="Sulfite Reductase Hemoprotein,Domain 2"/>
    <property type="match status" value="1"/>
</dbReference>
<name>A0A221K3Y8_9RHOB</name>
<dbReference type="SUPFAM" id="SSF55124">
    <property type="entry name" value="Nitrite/Sulfite reductase N-terminal domain-like"/>
    <property type="match status" value="1"/>
</dbReference>
<dbReference type="KEGG" id="spse:SULPSESMR1_02789"/>
<dbReference type="InterPro" id="IPR045854">
    <property type="entry name" value="NO2/SO3_Rdtase_4Fe4S_sf"/>
</dbReference>
<dbReference type="GO" id="GO:0046872">
    <property type="term" value="F:metal ion binding"/>
    <property type="evidence" value="ECO:0007669"/>
    <property type="project" value="UniProtKB-KW"/>
</dbReference>
<proteinExistence type="predicted"/>
<evidence type="ECO:0000256" key="5">
    <source>
        <dbReference type="ARBA" id="ARBA00023004"/>
    </source>
</evidence>
<organism evidence="9 10">
    <name type="scientific">Pseudosulfitobacter pseudonitzschiae</name>
    <dbReference type="NCBI Taxonomy" id="1402135"/>
    <lineage>
        <taxon>Bacteria</taxon>
        <taxon>Pseudomonadati</taxon>
        <taxon>Pseudomonadota</taxon>
        <taxon>Alphaproteobacteria</taxon>
        <taxon>Rhodobacterales</taxon>
        <taxon>Roseobacteraceae</taxon>
        <taxon>Pseudosulfitobacter</taxon>
    </lineage>
</organism>
<protein>
    <submittedName>
        <fullName evidence="9">Ferredoxin-nitrite reductase</fullName>
    </submittedName>
</protein>
<evidence type="ECO:0000256" key="1">
    <source>
        <dbReference type="ARBA" id="ARBA00022485"/>
    </source>
</evidence>
<dbReference type="InterPro" id="IPR051329">
    <property type="entry name" value="NIR_SIR_4Fe-4S"/>
</dbReference>
<evidence type="ECO:0000256" key="2">
    <source>
        <dbReference type="ARBA" id="ARBA00022617"/>
    </source>
</evidence>
<keyword evidence="1" id="KW-0004">4Fe-4S</keyword>
<feature type="domain" description="Nitrite/Sulfite reductase ferredoxin-like" evidence="8">
    <location>
        <begin position="20"/>
        <end position="80"/>
    </location>
</feature>
<dbReference type="GO" id="GO:0051539">
    <property type="term" value="F:4 iron, 4 sulfur cluster binding"/>
    <property type="evidence" value="ECO:0007669"/>
    <property type="project" value="UniProtKB-KW"/>
</dbReference>
<sequence>MSAPRVKGWCPSAHRPMMAADGLVMRVRPVLARLTANQMLGLCTLAQRFGHGTLEITNRANVQIRGVTATGHDRVLHALGDLGLLDADPAHESRRNILVNPFWQSGDMTHRLTRDLLAQLASLPDLPAKAGFAVDCGPHPLLHCDSADIRLEQGENGLILRADSVNAGRAVTPQTAIPALIEMAHWLAANITPDCRRMAPLTARIPLPQAWRSAAPLLPAPPPQVGLVPLGALAGCAFGLLDAAMLSREIASRNITALRLTPWRMVLLEGAQMPQGAGFITTPDDPLMRASACSGAPFCASATVSTRDIARQLAPRTTGTLHVSGCSKGCARSAPADVTLVGRDGAFDLVREGTARDTPDQRGLTPKDLTSGAPFSL</sequence>
<dbReference type="InterPro" id="IPR005117">
    <property type="entry name" value="NiRdtase/SiRdtase_haem-b_fer"/>
</dbReference>
<keyword evidence="5" id="KW-0408">Iron</keyword>
<evidence type="ECO:0000256" key="3">
    <source>
        <dbReference type="ARBA" id="ARBA00022723"/>
    </source>
</evidence>
<feature type="region of interest" description="Disordered" evidence="7">
    <location>
        <begin position="352"/>
        <end position="377"/>
    </location>
</feature>
<dbReference type="EMBL" id="CP022415">
    <property type="protein sequence ID" value="ASM73580.1"/>
    <property type="molecule type" value="Genomic_DNA"/>
</dbReference>
<dbReference type="InterPro" id="IPR036136">
    <property type="entry name" value="Nit/Sulf_reduc_fer-like_dom_sf"/>
</dbReference>